<evidence type="ECO:0000313" key="4">
    <source>
        <dbReference type="Proteomes" id="UP000659388"/>
    </source>
</evidence>
<keyword evidence="1" id="KW-0472">Membrane</keyword>
<dbReference type="GO" id="GO:0005886">
    <property type="term" value="C:plasma membrane"/>
    <property type="evidence" value="ECO:0007669"/>
    <property type="project" value="TreeGrafter"/>
</dbReference>
<dbReference type="PANTHER" id="PTHR30336:SF20">
    <property type="entry name" value="DUF218 DOMAIN-CONTAINING PROTEIN"/>
    <property type="match status" value="1"/>
</dbReference>
<proteinExistence type="predicted"/>
<keyword evidence="1" id="KW-0812">Transmembrane</keyword>
<evidence type="ECO:0000256" key="1">
    <source>
        <dbReference type="SAM" id="Phobius"/>
    </source>
</evidence>
<evidence type="ECO:0000259" key="2">
    <source>
        <dbReference type="Pfam" id="PF02698"/>
    </source>
</evidence>
<evidence type="ECO:0000313" key="3">
    <source>
        <dbReference type="EMBL" id="MBL3656827.1"/>
    </source>
</evidence>
<dbReference type="CDD" id="cd06259">
    <property type="entry name" value="YdcF-like"/>
    <property type="match status" value="1"/>
</dbReference>
<dbReference type="Gene3D" id="3.40.50.620">
    <property type="entry name" value="HUPs"/>
    <property type="match status" value="1"/>
</dbReference>
<keyword evidence="4" id="KW-1185">Reference proteome</keyword>
<feature type="transmembrane region" description="Helical" evidence="1">
    <location>
        <begin position="12"/>
        <end position="32"/>
    </location>
</feature>
<comment type="caution">
    <text evidence="3">The sequence shown here is derived from an EMBL/GenBank/DDBJ whole genome shotgun (WGS) entry which is preliminary data.</text>
</comment>
<dbReference type="Pfam" id="PF02698">
    <property type="entry name" value="DUF218"/>
    <property type="match status" value="1"/>
</dbReference>
<keyword evidence="1" id="KW-1133">Transmembrane helix</keyword>
<reference evidence="3" key="1">
    <citation type="submission" date="2021-01" db="EMBL/GenBank/DDBJ databases">
        <title>Fulvivirga kasyanovii gen. nov., sp nov., a novel member of the phylum Bacteroidetes isolated from seawater in a mussel farm.</title>
        <authorList>
            <person name="Zhao L.-H."/>
            <person name="Wang Z.-J."/>
        </authorList>
    </citation>
    <scope>NUCLEOTIDE SEQUENCE</scope>
    <source>
        <strain evidence="3">2943</strain>
    </source>
</reference>
<accession>A0A937F886</accession>
<dbReference type="Proteomes" id="UP000659388">
    <property type="component" value="Unassembled WGS sequence"/>
</dbReference>
<sequence>MIKKFFKYKVVRIILWLHVIAIVIIVALVLFLTHSTSKAYQAGIKHVPYDAIIVPGYPYTGSWHDIMKTRVYWAAHLWQKGATNHIIFSGGAVYSPYVESIIMKQYAIKLGVPEEAIFTEKQAEHSTENLFYSYQIAQKQGFQKVALATDPVQSFFLTQYADNKAYNLGYLPIQYEILEAKELKDFSIDDKVAYIEDFEALPDRESFWTRMKGTLGGNIEYLEVE</sequence>
<dbReference type="InterPro" id="IPR003848">
    <property type="entry name" value="DUF218"/>
</dbReference>
<dbReference type="InterPro" id="IPR014729">
    <property type="entry name" value="Rossmann-like_a/b/a_fold"/>
</dbReference>
<dbReference type="PANTHER" id="PTHR30336">
    <property type="entry name" value="INNER MEMBRANE PROTEIN, PROBABLE PERMEASE"/>
    <property type="match status" value="1"/>
</dbReference>
<name>A0A937F886_9BACT</name>
<dbReference type="EMBL" id="JAESIY010000006">
    <property type="protein sequence ID" value="MBL3656827.1"/>
    <property type="molecule type" value="Genomic_DNA"/>
</dbReference>
<protein>
    <submittedName>
        <fullName evidence="3">YdcF family protein</fullName>
    </submittedName>
</protein>
<gene>
    <name evidence="3" type="ORF">JL102_11840</name>
</gene>
<dbReference type="InterPro" id="IPR051599">
    <property type="entry name" value="Cell_Envelope_Assoc"/>
</dbReference>
<dbReference type="RefSeq" id="WP_202244624.1">
    <property type="nucleotide sequence ID" value="NZ_JAESIY010000006.1"/>
</dbReference>
<dbReference type="AlphaFoldDB" id="A0A937F886"/>
<feature type="domain" description="DUF218" evidence="2">
    <location>
        <begin position="50"/>
        <end position="157"/>
    </location>
</feature>
<organism evidence="3 4">
    <name type="scientific">Fulvivirga sediminis</name>
    <dbReference type="NCBI Taxonomy" id="2803949"/>
    <lineage>
        <taxon>Bacteria</taxon>
        <taxon>Pseudomonadati</taxon>
        <taxon>Bacteroidota</taxon>
        <taxon>Cytophagia</taxon>
        <taxon>Cytophagales</taxon>
        <taxon>Fulvivirgaceae</taxon>
        <taxon>Fulvivirga</taxon>
    </lineage>
</organism>